<evidence type="ECO:0000313" key="2">
    <source>
        <dbReference type="Proteomes" id="UP001159405"/>
    </source>
</evidence>
<comment type="caution">
    <text evidence="1">The sequence shown here is derived from an EMBL/GenBank/DDBJ whole genome shotgun (WGS) entry which is preliminary data.</text>
</comment>
<evidence type="ECO:0008006" key="3">
    <source>
        <dbReference type="Google" id="ProtNLM"/>
    </source>
</evidence>
<dbReference type="EMBL" id="CALNXK010000231">
    <property type="protein sequence ID" value="CAH3177893.1"/>
    <property type="molecule type" value="Genomic_DNA"/>
</dbReference>
<dbReference type="Gene3D" id="2.80.10.50">
    <property type="match status" value="1"/>
</dbReference>
<keyword evidence="2" id="KW-1185">Reference proteome</keyword>
<accession>A0ABN8RG66</accession>
<evidence type="ECO:0000313" key="1">
    <source>
        <dbReference type="EMBL" id="CAH3177893.1"/>
    </source>
</evidence>
<dbReference type="SUPFAM" id="SSF50370">
    <property type="entry name" value="Ricin B-like lectins"/>
    <property type="match status" value="1"/>
</dbReference>
<dbReference type="InterPro" id="IPR035992">
    <property type="entry name" value="Ricin_B-like_lectins"/>
</dbReference>
<reference evidence="1 2" key="1">
    <citation type="submission" date="2022-05" db="EMBL/GenBank/DDBJ databases">
        <authorList>
            <consortium name="Genoscope - CEA"/>
            <person name="William W."/>
        </authorList>
    </citation>
    <scope>NUCLEOTIDE SEQUENCE [LARGE SCALE GENOMIC DNA]</scope>
</reference>
<gene>
    <name evidence="1" type="ORF">PLOB_00019887</name>
</gene>
<dbReference type="PROSITE" id="PS50231">
    <property type="entry name" value="RICIN_B_LECTIN"/>
    <property type="match status" value="1"/>
</dbReference>
<feature type="non-terminal residue" evidence="1">
    <location>
        <position position="1"/>
    </location>
</feature>
<dbReference type="Proteomes" id="UP001159405">
    <property type="component" value="Unassembled WGS sequence"/>
</dbReference>
<protein>
    <recommendedName>
        <fullName evidence="3">Ricin B lectin domain-containing protein</fullName>
    </recommendedName>
</protein>
<name>A0ABN8RG66_9CNID</name>
<organism evidence="1 2">
    <name type="scientific">Porites lobata</name>
    <dbReference type="NCBI Taxonomy" id="104759"/>
    <lineage>
        <taxon>Eukaryota</taxon>
        <taxon>Metazoa</taxon>
        <taxon>Cnidaria</taxon>
        <taxon>Anthozoa</taxon>
        <taxon>Hexacorallia</taxon>
        <taxon>Scleractinia</taxon>
        <taxon>Fungiina</taxon>
        <taxon>Poritidae</taxon>
        <taxon>Porites</taxon>
    </lineage>
</organism>
<proteinExistence type="predicted"/>
<sequence length="472" mass="53295">VHLFISQQVSGQKRAGNFGVVSAAFTSFNKIADFKERCNTVERWFGSIDRFMGSGGVQGESEVTSQLLDSIKTDIEDLASNVEAGFKEILAGKEYSEILASVTSHMDTFRNLHNVQKEYLEATKRYKETAAARRSKKSMQETRQKWFDLVGKKLVALKNALIILHENICDPILNSYDLFEGYAWKKGQQQGTGTQVDLMNFITNIRMLEANAYGVWKSHILKKYENDEERQKMEINNIQMKIDNVAKRENAAIARAFTRITDYQGTPAFGRIRWTHAFENTIGATILKTSTFLISLNRCLTNMGGMEAVPYARECSDDLNQQWKLFSDNTLRPKNDINKCLFLMESGEGNFSPSDDFKLLPCSSRNGNKQFVFEYLTQQEASEPKLFTYFKLKAKNNGVGRNGCRGRNVYLVYRGIEAGWEGGGPEFEDLSPSLLSCPCPGGSAGQDVHNCLSNDFIPDTKPGWFKFEPVSE</sequence>